<keyword evidence="10" id="KW-0460">Magnesium</keyword>
<dbReference type="PROSITE" id="PS50979">
    <property type="entry name" value="BC"/>
    <property type="match status" value="1"/>
</dbReference>
<keyword evidence="5" id="KW-0436">Ligase</keyword>
<evidence type="ECO:0000259" key="20">
    <source>
        <dbReference type="PROSITE" id="PS50979"/>
    </source>
</evidence>
<dbReference type="InterPro" id="IPR011761">
    <property type="entry name" value="ATP-grasp"/>
</dbReference>
<evidence type="ECO:0000256" key="10">
    <source>
        <dbReference type="ARBA" id="ARBA00022842"/>
    </source>
</evidence>
<evidence type="ECO:0000256" key="17">
    <source>
        <dbReference type="SAM" id="MobiDB-lite"/>
    </source>
</evidence>
<dbReference type="AlphaFoldDB" id="A0A428YX92"/>
<dbReference type="GO" id="GO:0005524">
    <property type="term" value="F:ATP binding"/>
    <property type="evidence" value="ECO:0007669"/>
    <property type="project" value="UniProtKB-UniRule"/>
</dbReference>
<dbReference type="Gene3D" id="3.30.470.20">
    <property type="entry name" value="ATP-grasp fold, B domain"/>
    <property type="match status" value="1"/>
</dbReference>
<dbReference type="InterPro" id="IPR011054">
    <property type="entry name" value="Rudment_hybrid_motif"/>
</dbReference>
<dbReference type="InterPro" id="IPR005482">
    <property type="entry name" value="Biotin_COase_C"/>
</dbReference>
<protein>
    <recommendedName>
        <fullName evidence="3">biotin carboxylase</fullName>
        <ecNumber evidence="3">6.3.4.14</ecNumber>
    </recommendedName>
</protein>
<dbReference type="PANTHER" id="PTHR18866:SF33">
    <property type="entry name" value="METHYLCROTONOYL-COA CARBOXYLASE SUBUNIT ALPHA, MITOCHONDRIAL-RELATED"/>
    <property type="match status" value="1"/>
</dbReference>
<dbReference type="FunFam" id="3.40.50.20:FF:000010">
    <property type="entry name" value="Propionyl-CoA carboxylase subunit alpha"/>
    <property type="match status" value="1"/>
</dbReference>
<dbReference type="SUPFAM" id="SSF51230">
    <property type="entry name" value="Single hybrid motif"/>
    <property type="match status" value="1"/>
</dbReference>
<evidence type="ECO:0000259" key="18">
    <source>
        <dbReference type="PROSITE" id="PS50968"/>
    </source>
</evidence>
<name>A0A428YX92_KIBAR</name>
<comment type="cofactor">
    <cofactor evidence="1">
        <name>biotin</name>
        <dbReference type="ChEBI" id="CHEBI:57586"/>
    </cofactor>
</comment>
<dbReference type="PROSITE" id="PS00188">
    <property type="entry name" value="BIOTIN"/>
    <property type="match status" value="1"/>
</dbReference>
<dbReference type="SUPFAM" id="SSF56059">
    <property type="entry name" value="Glutathione synthetase ATP-binding domain-like"/>
    <property type="match status" value="1"/>
</dbReference>
<dbReference type="InterPro" id="IPR013815">
    <property type="entry name" value="ATP_grasp_subdomain_1"/>
</dbReference>
<dbReference type="GO" id="GO:0046872">
    <property type="term" value="F:metal ion binding"/>
    <property type="evidence" value="ECO:0007669"/>
    <property type="project" value="UniProtKB-KW"/>
</dbReference>
<evidence type="ECO:0000313" key="22">
    <source>
        <dbReference type="Proteomes" id="UP000287547"/>
    </source>
</evidence>
<evidence type="ECO:0000256" key="12">
    <source>
        <dbReference type="ARBA" id="ARBA00023160"/>
    </source>
</evidence>
<dbReference type="SMART" id="SM00878">
    <property type="entry name" value="Biotin_carb_C"/>
    <property type="match status" value="1"/>
</dbReference>
<dbReference type="Gene3D" id="2.40.50.100">
    <property type="match status" value="1"/>
</dbReference>
<evidence type="ECO:0000256" key="15">
    <source>
        <dbReference type="ARBA" id="ARBA00048501"/>
    </source>
</evidence>
<dbReference type="EMBL" id="QHKI01000051">
    <property type="protein sequence ID" value="RSM74627.1"/>
    <property type="molecule type" value="Genomic_DNA"/>
</dbReference>
<dbReference type="InterPro" id="IPR011053">
    <property type="entry name" value="Single_hybrid_motif"/>
</dbReference>
<dbReference type="PANTHER" id="PTHR18866">
    <property type="entry name" value="CARBOXYLASE:PYRUVATE/ACETYL-COA/PROPIONYL-COA CARBOXYLASE"/>
    <property type="match status" value="1"/>
</dbReference>
<keyword evidence="6" id="KW-0479">Metal-binding</keyword>
<evidence type="ECO:0000256" key="2">
    <source>
        <dbReference type="ARBA" id="ARBA00005189"/>
    </source>
</evidence>
<evidence type="ECO:0000313" key="21">
    <source>
        <dbReference type="EMBL" id="RSM74627.1"/>
    </source>
</evidence>
<evidence type="ECO:0000256" key="7">
    <source>
        <dbReference type="ARBA" id="ARBA00022741"/>
    </source>
</evidence>
<dbReference type="Gene3D" id="3.40.50.20">
    <property type="match status" value="1"/>
</dbReference>
<dbReference type="GO" id="GO:0004075">
    <property type="term" value="F:biotin carboxylase activity"/>
    <property type="evidence" value="ECO:0007669"/>
    <property type="project" value="UniProtKB-EC"/>
</dbReference>
<dbReference type="InterPro" id="IPR001882">
    <property type="entry name" value="Biotin_BS"/>
</dbReference>
<dbReference type="CDD" id="cd06850">
    <property type="entry name" value="biotinyl_domain"/>
    <property type="match status" value="1"/>
</dbReference>
<keyword evidence="13" id="KW-0464">Manganese</keyword>
<reference evidence="21 22" key="1">
    <citation type="submission" date="2018-05" db="EMBL/GenBank/DDBJ databases">
        <title>Evolution of GPA BGCs.</title>
        <authorList>
            <person name="Waglechner N."/>
            <person name="Wright G.D."/>
        </authorList>
    </citation>
    <scope>NUCLEOTIDE SEQUENCE [LARGE SCALE GENOMIC DNA]</scope>
    <source>
        <strain evidence="21 22">A82846</strain>
    </source>
</reference>
<evidence type="ECO:0000256" key="3">
    <source>
        <dbReference type="ARBA" id="ARBA00013263"/>
    </source>
</evidence>
<dbReference type="InterPro" id="IPR005479">
    <property type="entry name" value="CPAse_ATP-bd"/>
</dbReference>
<dbReference type="PROSITE" id="PS50975">
    <property type="entry name" value="ATP_GRASP"/>
    <property type="match status" value="1"/>
</dbReference>
<comment type="catalytic activity">
    <reaction evidence="15">
        <text>N(6)-biotinyl-L-lysyl-[protein] + hydrogencarbonate + ATP = N(6)-carboxybiotinyl-L-lysyl-[protein] + ADP + phosphate + H(+)</text>
        <dbReference type="Rhea" id="RHEA:13501"/>
        <dbReference type="Rhea" id="RHEA-COMP:10505"/>
        <dbReference type="Rhea" id="RHEA-COMP:10506"/>
        <dbReference type="ChEBI" id="CHEBI:15378"/>
        <dbReference type="ChEBI" id="CHEBI:17544"/>
        <dbReference type="ChEBI" id="CHEBI:30616"/>
        <dbReference type="ChEBI" id="CHEBI:43474"/>
        <dbReference type="ChEBI" id="CHEBI:83144"/>
        <dbReference type="ChEBI" id="CHEBI:83145"/>
        <dbReference type="ChEBI" id="CHEBI:456216"/>
        <dbReference type="EC" id="6.3.4.14"/>
    </reaction>
    <physiologicalReaction direction="left-to-right" evidence="15">
        <dbReference type="Rhea" id="RHEA:13502"/>
    </physiologicalReaction>
</comment>
<dbReference type="GO" id="GO:0006633">
    <property type="term" value="P:fatty acid biosynthetic process"/>
    <property type="evidence" value="ECO:0007669"/>
    <property type="project" value="UniProtKB-KW"/>
</dbReference>
<dbReference type="InterPro" id="IPR016185">
    <property type="entry name" value="PreATP-grasp_dom_sf"/>
</dbReference>
<evidence type="ECO:0000256" key="4">
    <source>
        <dbReference type="ARBA" id="ARBA00022516"/>
    </source>
</evidence>
<dbReference type="OrthoDB" id="9760256at2"/>
<evidence type="ECO:0000256" key="6">
    <source>
        <dbReference type="ARBA" id="ARBA00022723"/>
    </source>
</evidence>
<dbReference type="FunFam" id="2.40.50.100:FF:000003">
    <property type="entry name" value="Acetyl-CoA carboxylase biotin carboxyl carrier protein"/>
    <property type="match status" value="1"/>
</dbReference>
<dbReference type="PROSITE" id="PS00867">
    <property type="entry name" value="CPSASE_2"/>
    <property type="match status" value="1"/>
</dbReference>
<accession>A0A428YX92</accession>
<keyword evidence="8" id="KW-0276">Fatty acid metabolism</keyword>
<keyword evidence="7 16" id="KW-0547">Nucleotide-binding</keyword>
<dbReference type="Pfam" id="PF02786">
    <property type="entry name" value="CPSase_L_D2"/>
    <property type="match status" value="1"/>
</dbReference>
<dbReference type="Pfam" id="PF02785">
    <property type="entry name" value="Biotin_carb_C"/>
    <property type="match status" value="1"/>
</dbReference>
<evidence type="ECO:0000256" key="16">
    <source>
        <dbReference type="PROSITE-ProRule" id="PRU00409"/>
    </source>
</evidence>
<dbReference type="EC" id="6.3.4.14" evidence="3"/>
<evidence type="ECO:0000256" key="13">
    <source>
        <dbReference type="ARBA" id="ARBA00023211"/>
    </source>
</evidence>
<sequence length="594" mass="62794">MLAGPGSDLASLHKVLIANRGEIAVRVIRACKDAGLASVAVYADPDRDAPFVRLADEAFALGGSTPGESYLSFEKVLDVAKRAGADAVHPGYGFLSENADFAQAVLDAGLIWVGPSPQAIRDLGDKVTARHIATRAGAPLVPGTKDPVAGPAEIIAFAEEHGLPVAIKAAFGGGGRGLKVARTLEEIPELFDSAVREAVTAFGRGECFVERYLDKPRHVEAQVLADQHGNVIVVGTRDCSLQRRHQKLVEEAPAPFLSEDQRKTIHTAARDICKEAGYSGAGTVEFLVGQDGTISFLEVNTRLQVEHPVSEETTGIDLVREQFRIADGQELRFSEDPEPRGHSFEFRINGEDAGRNFLPAPGTVTTFIAPDGPGVRVDAGVESGTVIGGQFDSLLAKLIVTGETRSEALRRARRALDEMVVEGMATVLPFHKAIVRDPAFVEDFTVHTRWIETEFENKIEPFTAPGEIGDEEPRQTVVVEVGGRRLEVSLPGDLALSPAGGGGGAAKAKPRKRGGTKGAAAVSGDAVAAPMQGTIVKIAVEDGQQVEAGDLIVVLEAMKMENPVNAHKAGTITGLAVASGETVTQGSVLCEIKD</sequence>
<keyword evidence="9 16" id="KW-0067">ATP-binding</keyword>
<feature type="domain" description="Lipoyl-binding" evidence="18">
    <location>
        <begin position="517"/>
        <end position="593"/>
    </location>
</feature>
<dbReference type="Pfam" id="PF00364">
    <property type="entry name" value="Biotin_lipoyl"/>
    <property type="match status" value="1"/>
</dbReference>
<feature type="domain" description="Biotin carboxylation" evidence="20">
    <location>
        <begin position="11"/>
        <end position="456"/>
    </location>
</feature>
<evidence type="ECO:0000259" key="19">
    <source>
        <dbReference type="PROSITE" id="PS50975"/>
    </source>
</evidence>
<dbReference type="SUPFAM" id="SSF51246">
    <property type="entry name" value="Rudiment single hybrid motif"/>
    <property type="match status" value="1"/>
</dbReference>
<evidence type="ECO:0000256" key="14">
    <source>
        <dbReference type="ARBA" id="ARBA00023267"/>
    </source>
</evidence>
<dbReference type="SUPFAM" id="SSF52440">
    <property type="entry name" value="PreATP-grasp domain"/>
    <property type="match status" value="1"/>
</dbReference>
<organism evidence="21 22">
    <name type="scientific">Kibdelosporangium aridum</name>
    <dbReference type="NCBI Taxonomy" id="2030"/>
    <lineage>
        <taxon>Bacteria</taxon>
        <taxon>Bacillati</taxon>
        <taxon>Actinomycetota</taxon>
        <taxon>Actinomycetes</taxon>
        <taxon>Pseudonocardiales</taxon>
        <taxon>Pseudonocardiaceae</taxon>
        <taxon>Kibdelosporangium</taxon>
    </lineage>
</organism>
<evidence type="ECO:0000256" key="11">
    <source>
        <dbReference type="ARBA" id="ARBA00023098"/>
    </source>
</evidence>
<dbReference type="InterPro" id="IPR050856">
    <property type="entry name" value="Biotin_carboxylase_complex"/>
</dbReference>
<keyword evidence="11" id="KW-0443">Lipid metabolism</keyword>
<feature type="region of interest" description="Disordered" evidence="17">
    <location>
        <begin position="499"/>
        <end position="518"/>
    </location>
</feature>
<dbReference type="PROSITE" id="PS50968">
    <property type="entry name" value="BIOTINYL_LIPOYL"/>
    <property type="match status" value="1"/>
</dbReference>
<evidence type="ECO:0000256" key="8">
    <source>
        <dbReference type="ARBA" id="ARBA00022832"/>
    </source>
</evidence>
<dbReference type="InterPro" id="IPR005481">
    <property type="entry name" value="BC-like_N"/>
</dbReference>
<dbReference type="InterPro" id="IPR011764">
    <property type="entry name" value="Biotin_carboxylation_dom"/>
</dbReference>
<comment type="caution">
    <text evidence="21">The sequence shown here is derived from an EMBL/GenBank/DDBJ whole genome shotgun (WGS) entry which is preliminary data.</text>
</comment>
<feature type="domain" description="ATP-grasp" evidence="19">
    <location>
        <begin position="130"/>
        <end position="327"/>
    </location>
</feature>
<keyword evidence="4" id="KW-0444">Lipid biosynthesis</keyword>
<dbReference type="Gene3D" id="3.30.1490.20">
    <property type="entry name" value="ATP-grasp fold, A domain"/>
    <property type="match status" value="1"/>
</dbReference>
<dbReference type="InterPro" id="IPR000089">
    <property type="entry name" value="Biotin_lipoyl"/>
</dbReference>
<evidence type="ECO:0000256" key="9">
    <source>
        <dbReference type="ARBA" id="ARBA00022840"/>
    </source>
</evidence>
<evidence type="ECO:0000256" key="5">
    <source>
        <dbReference type="ARBA" id="ARBA00022598"/>
    </source>
</evidence>
<dbReference type="FunFam" id="3.30.470.20:FF:000053">
    <property type="entry name" value="Acetyl-/propionyl-coenzyme A carboxylase alpha chain"/>
    <property type="match status" value="1"/>
</dbReference>
<gene>
    <name evidence="21" type="ORF">DMH04_39625</name>
</gene>
<keyword evidence="14" id="KW-0092">Biotin</keyword>
<dbReference type="Pfam" id="PF00289">
    <property type="entry name" value="Biotin_carb_N"/>
    <property type="match status" value="1"/>
</dbReference>
<proteinExistence type="predicted"/>
<comment type="pathway">
    <text evidence="2">Lipid metabolism.</text>
</comment>
<evidence type="ECO:0000256" key="1">
    <source>
        <dbReference type="ARBA" id="ARBA00001953"/>
    </source>
</evidence>
<dbReference type="Proteomes" id="UP000287547">
    <property type="component" value="Unassembled WGS sequence"/>
</dbReference>
<keyword evidence="12" id="KW-0275">Fatty acid biosynthesis</keyword>